<dbReference type="PANTHER" id="PTHR43877">
    <property type="entry name" value="AMINOALKYLPHOSPHONATE N-ACETYLTRANSFERASE-RELATED-RELATED"/>
    <property type="match status" value="1"/>
</dbReference>
<accession>A0ABM7VR84</accession>
<evidence type="ECO:0000256" key="2">
    <source>
        <dbReference type="ARBA" id="ARBA00023315"/>
    </source>
</evidence>
<dbReference type="Proteomes" id="UP001320460">
    <property type="component" value="Chromosome"/>
</dbReference>
<evidence type="ECO:0000313" key="4">
    <source>
        <dbReference type="EMBL" id="BDD49547.1"/>
    </source>
</evidence>
<dbReference type="SUPFAM" id="SSF55729">
    <property type="entry name" value="Acyl-CoA N-acyltransferases (Nat)"/>
    <property type="match status" value="1"/>
</dbReference>
<sequence>MATFEVHKVESERALHAAYLVMRELRPHLTDAENFITRVHRQAEKGYCLLGVWQEQELLALAGYRISENLLYGRFLYVDDLVTAPHARSLGLGAILIDALREEARAQTCTHLVLDTGLGNALGQRFYYRQGLLAVGMHFRQSLI</sequence>
<evidence type="ECO:0000313" key="5">
    <source>
        <dbReference type="Proteomes" id="UP001320460"/>
    </source>
</evidence>
<gene>
    <name evidence="4" type="ORF">PDTA9734_10340</name>
</gene>
<feature type="domain" description="N-acetyltransferase" evidence="3">
    <location>
        <begin position="5"/>
        <end position="144"/>
    </location>
</feature>
<keyword evidence="2" id="KW-0012">Acyltransferase</keyword>
<dbReference type="InterPro" id="IPR000182">
    <property type="entry name" value="GNAT_dom"/>
</dbReference>
<dbReference type="EMBL" id="AP025334">
    <property type="protein sequence ID" value="BDD49547.1"/>
    <property type="molecule type" value="Genomic_DNA"/>
</dbReference>
<reference evidence="4 5" key="1">
    <citation type="submission" date="2021-12" db="EMBL/GenBank/DDBJ databases">
        <title>Complete genome sequence of Phytobacter diazotrophicus TA9734.</title>
        <authorList>
            <person name="Kubota H."/>
            <person name="Nakayama Y."/>
            <person name="Ariyoshi T."/>
        </authorList>
    </citation>
    <scope>NUCLEOTIDE SEQUENCE [LARGE SCALE GENOMIC DNA]</scope>
    <source>
        <strain evidence="4 5">TA9734</strain>
    </source>
</reference>
<evidence type="ECO:0000259" key="3">
    <source>
        <dbReference type="PROSITE" id="PS51186"/>
    </source>
</evidence>
<dbReference type="InterPro" id="IPR050832">
    <property type="entry name" value="Bact_Acetyltransf"/>
</dbReference>
<dbReference type="PANTHER" id="PTHR43877:SF2">
    <property type="entry name" value="AMINOALKYLPHOSPHONATE N-ACETYLTRANSFERASE-RELATED"/>
    <property type="match status" value="1"/>
</dbReference>
<keyword evidence="1" id="KW-0808">Transferase</keyword>
<dbReference type="PROSITE" id="PS51186">
    <property type="entry name" value="GNAT"/>
    <property type="match status" value="1"/>
</dbReference>
<protein>
    <submittedName>
        <fullName evidence="4">N-acetyltransferase GCN5</fullName>
    </submittedName>
</protein>
<name>A0ABM7VR84_9ENTR</name>
<evidence type="ECO:0000256" key="1">
    <source>
        <dbReference type="ARBA" id="ARBA00022679"/>
    </source>
</evidence>
<dbReference type="Gene3D" id="3.40.630.30">
    <property type="match status" value="1"/>
</dbReference>
<keyword evidence="5" id="KW-1185">Reference proteome</keyword>
<dbReference type="Pfam" id="PF00583">
    <property type="entry name" value="Acetyltransf_1"/>
    <property type="match status" value="1"/>
</dbReference>
<dbReference type="RefSeq" id="WP_125123946.1">
    <property type="nucleotide sequence ID" value="NZ_AP025334.1"/>
</dbReference>
<dbReference type="InterPro" id="IPR016181">
    <property type="entry name" value="Acyl_CoA_acyltransferase"/>
</dbReference>
<proteinExistence type="predicted"/>
<organism evidence="4 5">
    <name type="scientific">Phytobacter diazotrophicus</name>
    <dbReference type="NCBI Taxonomy" id="395631"/>
    <lineage>
        <taxon>Bacteria</taxon>
        <taxon>Pseudomonadati</taxon>
        <taxon>Pseudomonadota</taxon>
        <taxon>Gammaproteobacteria</taxon>
        <taxon>Enterobacterales</taxon>
        <taxon>Enterobacteriaceae</taxon>
        <taxon>Phytobacter</taxon>
    </lineage>
</organism>
<dbReference type="CDD" id="cd04301">
    <property type="entry name" value="NAT_SF"/>
    <property type="match status" value="1"/>
</dbReference>